<comment type="cofactor">
    <cofactor evidence="9">
        <name>Mg(2+)</name>
        <dbReference type="ChEBI" id="CHEBI:18420"/>
    </cofactor>
    <text evidence="9">Requires a divalent cation, most likely magnesium in vivo, as an electrophilic catalyst to aid phosphoryl group transfer. It is the chelate of the metal and the nucleotide that is the actual substrate.</text>
</comment>
<feature type="binding site" evidence="9">
    <location>
        <position position="235"/>
    </location>
    <ligand>
        <name>K(+)</name>
        <dbReference type="ChEBI" id="CHEBI:29103"/>
    </ligand>
</feature>
<keyword evidence="9" id="KW-0963">Cytoplasm</keyword>
<evidence type="ECO:0000256" key="1">
    <source>
        <dbReference type="ARBA" id="ARBA00022679"/>
    </source>
</evidence>
<feature type="binding site" evidence="9">
    <location>
        <position position="136"/>
    </location>
    <ligand>
        <name>substrate</name>
    </ligand>
</feature>
<dbReference type="Gene3D" id="3.40.1190.20">
    <property type="match status" value="1"/>
</dbReference>
<evidence type="ECO:0000259" key="10">
    <source>
        <dbReference type="Pfam" id="PF00294"/>
    </source>
</evidence>
<dbReference type="RefSeq" id="WP_111364263.1">
    <property type="nucleotide sequence ID" value="NZ_VINQ01000014.1"/>
</dbReference>
<dbReference type="InterPro" id="IPR002139">
    <property type="entry name" value="Ribo/fructo_kinase"/>
</dbReference>
<evidence type="ECO:0000256" key="8">
    <source>
        <dbReference type="ARBA" id="ARBA00023277"/>
    </source>
</evidence>
<dbReference type="CDD" id="cd01174">
    <property type="entry name" value="ribokinase"/>
    <property type="match status" value="1"/>
</dbReference>
<feature type="binding site" evidence="9">
    <location>
        <position position="274"/>
    </location>
    <ligand>
        <name>K(+)</name>
        <dbReference type="ChEBI" id="CHEBI:29103"/>
    </ligand>
</feature>
<dbReference type="GO" id="GO:0046872">
    <property type="term" value="F:metal ion binding"/>
    <property type="evidence" value="ECO:0007669"/>
    <property type="project" value="UniProtKB-KW"/>
</dbReference>
<reference evidence="11 12" key="1">
    <citation type="submission" date="2019-07" db="EMBL/GenBank/DDBJ databases">
        <title>Aquicoccus porphyridii gen. nov., sp. nov., isolated from a small marine red alga, Porphyridium marinum.</title>
        <authorList>
            <person name="Liu L."/>
        </authorList>
    </citation>
    <scope>NUCLEOTIDE SEQUENCE [LARGE SCALE GENOMIC DNA]</scope>
    <source>
        <strain evidence="11 12">L1 8-17</strain>
    </source>
</reference>
<feature type="binding site" evidence="9">
    <location>
        <position position="179"/>
    </location>
    <ligand>
        <name>ATP</name>
        <dbReference type="ChEBI" id="CHEBI:30616"/>
    </ligand>
</feature>
<sequence length="293" mass="30336">MTIYNLGSINIDHFYSVPRLPAPGETLAATAYSTGLGGKGANQSVAAALAGSDVIHIGAVGRDGAPMVARLRDFGVDCAHVIATDTPTAHAIINIDPKGENAIVIFPGANRKQSLSQLESAFSAASRGDILLLQNETDLQVEAAQIARAHGLRVIYSAAPFDAEAVRTVMPHVDLLVMNAVEADQLARALKTPLADLPVSHLLITRGSRGATWRDQSTGTETDTPAFAVTPADTTGAGDCFIGYAAAAMDQGLEPDAAMRLAAAASALQVTRRGTADAIPDRAEVDAFLAAQG</sequence>
<feature type="binding site" evidence="9">
    <location>
        <position position="233"/>
    </location>
    <ligand>
        <name>K(+)</name>
        <dbReference type="ChEBI" id="CHEBI:29103"/>
    </ligand>
</feature>
<feature type="binding site" evidence="9">
    <location>
        <begin position="205"/>
        <end position="210"/>
    </location>
    <ligand>
        <name>ATP</name>
        <dbReference type="ChEBI" id="CHEBI:30616"/>
    </ligand>
</feature>
<comment type="pathway">
    <text evidence="9">Carbohydrate metabolism; D-ribose degradation; D-ribose 5-phosphate from beta-D-ribopyranose: step 2/2.</text>
</comment>
<feature type="binding site" evidence="9">
    <location>
        <begin position="38"/>
        <end position="42"/>
    </location>
    <ligand>
        <name>substrate</name>
    </ligand>
</feature>
<comment type="caution">
    <text evidence="9">Lacks conserved residue(s) required for the propagation of feature annotation.</text>
</comment>
<keyword evidence="12" id="KW-1185">Reference proteome</keyword>
<keyword evidence="4 9" id="KW-0418">Kinase</keyword>
<evidence type="ECO:0000256" key="3">
    <source>
        <dbReference type="ARBA" id="ARBA00022741"/>
    </source>
</evidence>
<comment type="activity regulation">
    <text evidence="9">Activated by a monovalent cation that binds near, but not in, the active site. The most likely occupant of the site in vivo is potassium. Ion binding induces a conformational change that may alter substrate affinity.</text>
</comment>
<feature type="binding site" evidence="9">
    <location>
        <begin position="10"/>
        <end position="12"/>
    </location>
    <ligand>
        <name>substrate</name>
    </ligand>
</feature>
<gene>
    <name evidence="9" type="primary">rbsK</name>
    <name evidence="11" type="ORF">FLO80_15955</name>
</gene>
<keyword evidence="6 9" id="KW-0460">Magnesium</keyword>
<feature type="active site" description="Proton acceptor" evidence="9">
    <location>
        <position position="239"/>
    </location>
</feature>
<dbReference type="HAMAP" id="MF_01987">
    <property type="entry name" value="Ribokinase"/>
    <property type="match status" value="1"/>
</dbReference>
<protein>
    <recommendedName>
        <fullName evidence="9">Ribokinase</fullName>
        <shortName evidence="9">RK</shortName>
        <ecNumber evidence="9">2.7.1.15</ecNumber>
    </recommendedName>
</protein>
<dbReference type="EMBL" id="VINQ01000014">
    <property type="protein sequence ID" value="KAA0912314.1"/>
    <property type="molecule type" value="Genomic_DNA"/>
</dbReference>
<keyword evidence="5 9" id="KW-0067">ATP-binding</keyword>
<feature type="binding site" evidence="9">
    <location>
        <begin position="238"/>
        <end position="239"/>
    </location>
    <ligand>
        <name>ATP</name>
        <dbReference type="ChEBI" id="CHEBI:30616"/>
    </ligand>
</feature>
<evidence type="ECO:0000313" key="11">
    <source>
        <dbReference type="EMBL" id="KAA0912314.1"/>
    </source>
</evidence>
<dbReference type="EC" id="2.7.1.15" evidence="9"/>
<dbReference type="PANTHER" id="PTHR10584">
    <property type="entry name" value="SUGAR KINASE"/>
    <property type="match status" value="1"/>
</dbReference>
<comment type="catalytic activity">
    <reaction evidence="9">
        <text>D-ribose + ATP = D-ribose 5-phosphate + ADP + H(+)</text>
        <dbReference type="Rhea" id="RHEA:13697"/>
        <dbReference type="ChEBI" id="CHEBI:15378"/>
        <dbReference type="ChEBI" id="CHEBI:30616"/>
        <dbReference type="ChEBI" id="CHEBI:47013"/>
        <dbReference type="ChEBI" id="CHEBI:78346"/>
        <dbReference type="ChEBI" id="CHEBI:456216"/>
        <dbReference type="EC" id="2.7.1.15"/>
    </reaction>
</comment>
<evidence type="ECO:0000256" key="5">
    <source>
        <dbReference type="ARBA" id="ARBA00022840"/>
    </source>
</evidence>
<dbReference type="Pfam" id="PF00294">
    <property type="entry name" value="PfkB"/>
    <property type="match status" value="1"/>
</dbReference>
<name>A0A5A9Z592_9RHOB</name>
<evidence type="ECO:0000256" key="6">
    <source>
        <dbReference type="ARBA" id="ARBA00022842"/>
    </source>
</evidence>
<comment type="subcellular location">
    <subcellularLocation>
        <location evidence="9">Cytoplasm</location>
    </subcellularLocation>
</comment>
<dbReference type="PANTHER" id="PTHR10584:SF166">
    <property type="entry name" value="RIBOKINASE"/>
    <property type="match status" value="1"/>
</dbReference>
<comment type="subunit">
    <text evidence="9">Homodimer.</text>
</comment>
<keyword evidence="3 9" id="KW-0547">Nucleotide-binding</keyword>
<dbReference type="PRINTS" id="PR00990">
    <property type="entry name" value="RIBOKINASE"/>
</dbReference>
<dbReference type="GO" id="GO:0004747">
    <property type="term" value="F:ribokinase activity"/>
    <property type="evidence" value="ECO:0007669"/>
    <property type="project" value="UniProtKB-UniRule"/>
</dbReference>
<keyword evidence="7 9" id="KW-0630">Potassium</keyword>
<keyword evidence="2 9" id="KW-0479">Metal-binding</keyword>
<comment type="similarity">
    <text evidence="9">Belongs to the carbohydrate kinase PfkB family. Ribokinase subfamily.</text>
</comment>
<comment type="caution">
    <text evidence="11">The sequence shown here is derived from an EMBL/GenBank/DDBJ whole genome shotgun (WGS) entry which is preliminary data.</text>
</comment>
<dbReference type="GO" id="GO:0005524">
    <property type="term" value="F:ATP binding"/>
    <property type="evidence" value="ECO:0007669"/>
    <property type="project" value="UniProtKB-UniRule"/>
</dbReference>
<dbReference type="InterPro" id="IPR011611">
    <property type="entry name" value="PfkB_dom"/>
</dbReference>
<keyword evidence="1 9" id="KW-0808">Transferase</keyword>
<comment type="function">
    <text evidence="9">Catalyzes the phosphorylation of ribose at O-5 in a reaction requiring ATP and magnesium. The resulting D-ribose-5-phosphate can then be used either for sythesis of nucleotides, histidine, and tryptophan, or as a component of the pentose phosphate pathway.</text>
</comment>
<evidence type="ECO:0000313" key="12">
    <source>
        <dbReference type="Proteomes" id="UP000325291"/>
    </source>
</evidence>
<accession>A0A5A9Z592</accession>
<feature type="binding site" evidence="9">
    <location>
        <position position="272"/>
    </location>
    <ligand>
        <name>K(+)</name>
        <dbReference type="ChEBI" id="CHEBI:29103"/>
    </ligand>
</feature>
<dbReference type="InterPro" id="IPR029056">
    <property type="entry name" value="Ribokinase-like"/>
</dbReference>
<keyword evidence="8 9" id="KW-0119">Carbohydrate metabolism</keyword>
<evidence type="ECO:0000256" key="4">
    <source>
        <dbReference type="ARBA" id="ARBA00022777"/>
    </source>
</evidence>
<dbReference type="UniPathway" id="UPA00916">
    <property type="reaction ID" value="UER00889"/>
</dbReference>
<feature type="domain" description="Carbohydrate kinase PfkB" evidence="10">
    <location>
        <begin position="6"/>
        <end position="281"/>
    </location>
</feature>
<feature type="binding site" evidence="9">
    <location>
        <position position="239"/>
    </location>
    <ligand>
        <name>substrate</name>
    </ligand>
</feature>
<evidence type="ECO:0000256" key="2">
    <source>
        <dbReference type="ARBA" id="ARBA00022723"/>
    </source>
</evidence>
<dbReference type="AlphaFoldDB" id="A0A5A9Z592"/>
<dbReference type="GO" id="GO:0019303">
    <property type="term" value="P:D-ribose catabolic process"/>
    <property type="evidence" value="ECO:0007669"/>
    <property type="project" value="UniProtKB-UniRule"/>
</dbReference>
<evidence type="ECO:0000256" key="9">
    <source>
        <dbReference type="HAMAP-Rule" id="MF_01987"/>
    </source>
</evidence>
<evidence type="ECO:0000256" key="7">
    <source>
        <dbReference type="ARBA" id="ARBA00022958"/>
    </source>
</evidence>
<organism evidence="11 12">
    <name type="scientific">Aquicoccus porphyridii</name>
    <dbReference type="NCBI Taxonomy" id="1852029"/>
    <lineage>
        <taxon>Bacteria</taxon>
        <taxon>Pseudomonadati</taxon>
        <taxon>Pseudomonadota</taxon>
        <taxon>Alphaproteobacteria</taxon>
        <taxon>Rhodobacterales</taxon>
        <taxon>Paracoccaceae</taxon>
        <taxon>Aquicoccus</taxon>
    </lineage>
</organism>
<dbReference type="SUPFAM" id="SSF53613">
    <property type="entry name" value="Ribokinase-like"/>
    <property type="match status" value="1"/>
</dbReference>
<dbReference type="InterPro" id="IPR011877">
    <property type="entry name" value="Ribokinase"/>
</dbReference>
<dbReference type="Proteomes" id="UP000325291">
    <property type="component" value="Unassembled WGS sequence"/>
</dbReference>
<dbReference type="GO" id="GO:0005737">
    <property type="term" value="C:cytoplasm"/>
    <property type="evidence" value="ECO:0007669"/>
    <property type="project" value="UniProtKB-SubCell"/>
</dbReference>
<proteinExistence type="inferred from homology"/>
<feature type="binding site" evidence="9">
    <location>
        <position position="269"/>
    </location>
    <ligand>
        <name>K(+)</name>
        <dbReference type="ChEBI" id="CHEBI:29103"/>
    </ligand>
</feature>